<feature type="transmembrane region" description="Helical" evidence="1">
    <location>
        <begin position="188"/>
        <end position="209"/>
    </location>
</feature>
<proteinExistence type="predicted"/>
<dbReference type="RefSeq" id="WP_105092192.1">
    <property type="nucleotide sequence ID" value="NZ_PPDF01000001.1"/>
</dbReference>
<dbReference type="STRING" id="1110546.GCA_001078375_00446"/>
<reference evidence="2 3" key="1">
    <citation type="submission" date="2018-01" db="EMBL/GenBank/DDBJ databases">
        <title>Draft genome sequences of clinical isolates and type strains of oral Veillonella including Veillonella infantum sp., nov.</title>
        <authorList>
            <person name="Mashima I."/>
            <person name="Liao Y.-C."/>
            <person name="Sabharwal A."/>
            <person name="Haase E.M."/>
            <person name="Nakazawa F."/>
            <person name="Scannapieco F.A."/>
        </authorList>
    </citation>
    <scope>NUCLEOTIDE SEQUENCE [LARGE SCALE GENOMIC DNA]</scope>
    <source>
        <strain evidence="2 3">Y6</strain>
    </source>
</reference>
<evidence type="ECO:0000313" key="3">
    <source>
        <dbReference type="Proteomes" id="UP000238877"/>
    </source>
</evidence>
<feature type="transmembrane region" description="Helical" evidence="1">
    <location>
        <begin position="32"/>
        <end position="57"/>
    </location>
</feature>
<accession>A0A2S7ZRZ9</accession>
<gene>
    <name evidence="2" type="ORF">VTHSUH11_00045</name>
</gene>
<name>A0A2S7ZRZ9_9FIRM</name>
<feature type="transmembrane region" description="Helical" evidence="1">
    <location>
        <begin position="132"/>
        <end position="150"/>
    </location>
</feature>
<feature type="transmembrane region" description="Helical" evidence="1">
    <location>
        <begin position="274"/>
        <end position="292"/>
    </location>
</feature>
<sequence length="312" mass="34251">MLEFITLLLPFLLLGFVAAGLSRISGVALSMIIVPTLLIWGARPLDVVAFMLLFVVYNNFTAETQDVRLDYKDLVLFPRWRITIPIVLTALITFLSPPAGIGVFMACFVLELMATVYKRIPERDRPAIHRVVILSVLSAVVTAVGAYVGPTISEDYYFGFAGLAILLITAFAWYAGRNRDAFKGIWEFIWVDFGIFLGLFGVESSNYLAGLTRDYKTPMDRMLPMITVVGGYAGLMVVLGVYGLFSIPSFITAIGAAIGTRMFGLYEFPKRGTFSYLAIGFAVAAVVCLYLVSPVPTGFDAINAIMKQPVVQ</sequence>
<organism evidence="2 3">
    <name type="scientific">Veillonella tobetsuensis</name>
    <dbReference type="NCBI Taxonomy" id="1110546"/>
    <lineage>
        <taxon>Bacteria</taxon>
        <taxon>Bacillati</taxon>
        <taxon>Bacillota</taxon>
        <taxon>Negativicutes</taxon>
        <taxon>Veillonellales</taxon>
        <taxon>Veillonellaceae</taxon>
        <taxon>Veillonella</taxon>
    </lineage>
</organism>
<feature type="transmembrane region" description="Helical" evidence="1">
    <location>
        <begin position="78"/>
        <end position="95"/>
    </location>
</feature>
<keyword evidence="1" id="KW-1133">Transmembrane helix</keyword>
<dbReference type="AlphaFoldDB" id="A0A2S7ZRZ9"/>
<evidence type="ECO:0000313" key="2">
    <source>
        <dbReference type="EMBL" id="PQL26041.1"/>
    </source>
</evidence>
<keyword evidence="1" id="KW-0472">Membrane</keyword>
<dbReference type="Proteomes" id="UP000238877">
    <property type="component" value="Unassembled WGS sequence"/>
</dbReference>
<protein>
    <submittedName>
        <fullName evidence="2">Uncharacterized protein</fullName>
    </submittedName>
</protein>
<feature type="transmembrane region" description="Helical" evidence="1">
    <location>
        <begin position="229"/>
        <end position="254"/>
    </location>
</feature>
<feature type="transmembrane region" description="Helical" evidence="1">
    <location>
        <begin position="156"/>
        <end position="176"/>
    </location>
</feature>
<dbReference type="EMBL" id="PPDF01000001">
    <property type="protein sequence ID" value="PQL26041.1"/>
    <property type="molecule type" value="Genomic_DNA"/>
</dbReference>
<comment type="caution">
    <text evidence="2">The sequence shown here is derived from an EMBL/GenBank/DDBJ whole genome shotgun (WGS) entry which is preliminary data.</text>
</comment>
<keyword evidence="1" id="KW-0812">Transmembrane</keyword>
<evidence type="ECO:0000256" key="1">
    <source>
        <dbReference type="SAM" id="Phobius"/>
    </source>
</evidence>